<dbReference type="SMART" id="SM01193">
    <property type="entry name" value="Enolase_N"/>
    <property type="match status" value="1"/>
</dbReference>
<dbReference type="GO" id="GO:0009986">
    <property type="term" value="C:cell surface"/>
    <property type="evidence" value="ECO:0007669"/>
    <property type="project" value="UniProtKB-SubCell"/>
</dbReference>
<dbReference type="InterPro" id="IPR029017">
    <property type="entry name" value="Enolase-like_N"/>
</dbReference>
<dbReference type="GO" id="GO:0000287">
    <property type="term" value="F:magnesium ion binding"/>
    <property type="evidence" value="ECO:0007669"/>
    <property type="project" value="UniProtKB-UniRule"/>
</dbReference>
<evidence type="ECO:0000313" key="17">
    <source>
        <dbReference type="Proteomes" id="UP000179003"/>
    </source>
</evidence>
<comment type="similarity">
    <text evidence="2 9">Belongs to the enolase family.</text>
</comment>
<dbReference type="SFLD" id="SFLDS00001">
    <property type="entry name" value="Enolase"/>
    <property type="match status" value="1"/>
</dbReference>
<feature type="binding site" evidence="9 12">
    <location>
        <position position="272"/>
    </location>
    <ligand>
        <name>Mg(2+)</name>
        <dbReference type="ChEBI" id="CHEBI:18420"/>
    </ligand>
</feature>
<evidence type="ECO:0000256" key="2">
    <source>
        <dbReference type="ARBA" id="ARBA00009604"/>
    </source>
</evidence>
<keyword evidence="9 12" id="KW-0479">Metal-binding</keyword>
<dbReference type="PANTHER" id="PTHR11902:SF1">
    <property type="entry name" value="ENOLASE"/>
    <property type="match status" value="1"/>
</dbReference>
<dbReference type="GO" id="GO:0005576">
    <property type="term" value="C:extracellular region"/>
    <property type="evidence" value="ECO:0007669"/>
    <property type="project" value="UniProtKB-SubCell"/>
</dbReference>
<feature type="binding site" evidence="11">
    <location>
        <position position="152"/>
    </location>
    <ligand>
        <name>substrate</name>
    </ligand>
</feature>
<dbReference type="SMART" id="SM01192">
    <property type="entry name" value="Enolase_C"/>
    <property type="match status" value="1"/>
</dbReference>
<dbReference type="SFLD" id="SFLDG00178">
    <property type="entry name" value="enolase"/>
    <property type="match status" value="1"/>
</dbReference>
<dbReference type="Gene3D" id="3.20.20.120">
    <property type="entry name" value="Enolase-like C-terminal domain"/>
    <property type="match status" value="1"/>
</dbReference>
<dbReference type="EC" id="4.2.1.11" evidence="3 9"/>
<evidence type="ECO:0000259" key="15">
    <source>
        <dbReference type="SMART" id="SM01193"/>
    </source>
</evidence>
<feature type="binding site" evidence="11">
    <location>
        <position position="387"/>
    </location>
    <ligand>
        <name>substrate</name>
    </ligand>
</feature>
<keyword evidence="6 9" id="KW-0460">Magnesium</keyword>
<dbReference type="GO" id="GO:0004634">
    <property type="term" value="F:phosphopyruvate hydratase activity"/>
    <property type="evidence" value="ECO:0007669"/>
    <property type="project" value="UniProtKB-UniRule"/>
</dbReference>
<comment type="function">
    <text evidence="9">Catalyzes the reversible conversion of 2-phosphoglycerate (2-PG) into phosphoenolpyruvate (PEP). It is essential for the degradation of carbohydrates via glycolysis.</text>
</comment>
<name>A0A1F5EIN5_9BACT</name>
<organism evidence="16 17">
    <name type="scientific">Candidatus Campbellbacteria bacterium RIFOXYC2_FULL_35_25</name>
    <dbReference type="NCBI Taxonomy" id="1797582"/>
    <lineage>
        <taxon>Bacteria</taxon>
        <taxon>Candidatus Campbelliibacteriota</taxon>
    </lineage>
</organism>
<comment type="caution">
    <text evidence="16">The sequence shown here is derived from an EMBL/GenBank/DDBJ whole genome shotgun (WGS) entry which is preliminary data.</text>
</comment>
<evidence type="ECO:0000256" key="11">
    <source>
        <dbReference type="PIRSR" id="PIRSR001400-2"/>
    </source>
</evidence>
<evidence type="ECO:0000256" key="13">
    <source>
        <dbReference type="SAM" id="MobiDB-lite"/>
    </source>
</evidence>
<evidence type="ECO:0000256" key="5">
    <source>
        <dbReference type="ARBA" id="ARBA00022525"/>
    </source>
</evidence>
<comment type="catalytic activity">
    <reaction evidence="9">
        <text>(2R)-2-phosphoglycerate = phosphoenolpyruvate + H2O</text>
        <dbReference type="Rhea" id="RHEA:10164"/>
        <dbReference type="ChEBI" id="CHEBI:15377"/>
        <dbReference type="ChEBI" id="CHEBI:58289"/>
        <dbReference type="ChEBI" id="CHEBI:58702"/>
        <dbReference type="EC" id="4.2.1.11"/>
    </reaction>
</comment>
<feature type="binding site" evidence="9">
    <location>
        <position position="366"/>
    </location>
    <ligand>
        <name>(2R)-2-phosphoglycerate</name>
        <dbReference type="ChEBI" id="CHEBI:58289"/>
    </ligand>
</feature>
<evidence type="ECO:0000256" key="10">
    <source>
        <dbReference type="PIRSR" id="PIRSR001400-1"/>
    </source>
</evidence>
<dbReference type="SFLD" id="SFLDF00002">
    <property type="entry name" value="enolase"/>
    <property type="match status" value="1"/>
</dbReference>
<comment type="cofactor">
    <cofactor evidence="12">
        <name>Mg(2+)</name>
        <dbReference type="ChEBI" id="CHEBI:18420"/>
    </cofactor>
    <text evidence="12">Mg(2+) is required for catalysis and for stabilizing the dimer.</text>
</comment>
<feature type="binding site" evidence="11">
    <location>
        <position position="311"/>
    </location>
    <ligand>
        <name>substrate</name>
    </ligand>
</feature>
<dbReference type="Pfam" id="PF00113">
    <property type="entry name" value="Enolase_C"/>
    <property type="match status" value="1"/>
</dbReference>
<dbReference type="HAMAP" id="MF_00318">
    <property type="entry name" value="Enolase"/>
    <property type="match status" value="1"/>
</dbReference>
<feature type="domain" description="Enolase N-terminal" evidence="15">
    <location>
        <begin position="4"/>
        <end position="127"/>
    </location>
</feature>
<feature type="binding site" evidence="9">
    <location>
        <position position="231"/>
    </location>
    <ligand>
        <name>Mg(2+)</name>
        <dbReference type="ChEBI" id="CHEBI:18420"/>
    </ligand>
</feature>
<feature type="domain" description="Enolase C-terminal TIM barrel" evidence="14">
    <location>
        <begin position="136"/>
        <end position="412"/>
    </location>
</feature>
<keyword evidence="9" id="KW-0963">Cytoplasm</keyword>
<feature type="binding site" evidence="9">
    <location>
        <position position="160"/>
    </location>
    <ligand>
        <name>(2R)-2-phosphoglycerate</name>
        <dbReference type="ChEBI" id="CHEBI:58289"/>
    </ligand>
</feature>
<feature type="binding site" evidence="9">
    <location>
        <position position="387"/>
    </location>
    <ligand>
        <name>(2R)-2-phosphoglycerate</name>
        <dbReference type="ChEBI" id="CHEBI:58289"/>
    </ligand>
</feature>
<evidence type="ECO:0000256" key="8">
    <source>
        <dbReference type="ARBA" id="ARBA00023239"/>
    </source>
</evidence>
<feature type="binding site" evidence="11">
    <location>
        <position position="272"/>
    </location>
    <ligand>
        <name>substrate</name>
    </ligand>
</feature>
<dbReference type="InterPro" id="IPR020810">
    <property type="entry name" value="Enolase_C"/>
</dbReference>
<sequence length="412" mass="45186">MNKITSCKAKEIKDSRGNPTIEVEIGSEDVFMSASVPSGASAGSREALEKRDEDGKGVQTAIKNVNEIIGPAIMGLDVEPLNIDELLLELDGTENKSNLGANAILGVSIATTKLKAKLENKPLWQYINEISGVRVEPSQPNLFMNVLNGGVHAKFRLPFQEYIVISGGETVKESYGKSLVFLKKLGEAIKEKYGKVEMGDEGGFSPEMKTIEEPFELLSNLMDSDMVIANDVAASELYKDGVYSVLGEEYSSGQFLNIYKNLVENFPIGSIEDPFDESDLPSFENITREVKNWDAKALRKGIMEDVLIVGDDLTTTNTESILDSTRNKRANAVIIKPNQIGTLSEVYKAVKLARGAGWKIICSHRSGETMDTFIADLAVGVGAYGLKAGSPSQEVRRVKYERLLEIEKEMEK</sequence>
<dbReference type="UniPathway" id="UPA00109">
    <property type="reaction ID" value="UER00187"/>
</dbReference>
<comment type="subcellular location">
    <subcellularLocation>
        <location evidence="9">Cytoplasm</location>
    </subcellularLocation>
    <subcellularLocation>
        <location evidence="9">Secreted</location>
    </subcellularLocation>
    <subcellularLocation>
        <location evidence="9">Cell surface</location>
    </subcellularLocation>
    <text evidence="9">Fractions of enolase are present in both the cytoplasm and on the cell surface.</text>
</comment>
<keyword evidence="7 9" id="KW-0324">Glycolysis</keyword>
<feature type="region of interest" description="Disordered" evidence="13">
    <location>
        <begin position="34"/>
        <end position="56"/>
    </location>
</feature>
<dbReference type="PIRSF" id="PIRSF001400">
    <property type="entry name" value="Enolase"/>
    <property type="match status" value="1"/>
</dbReference>
<dbReference type="InterPro" id="IPR000941">
    <property type="entry name" value="Enolase"/>
</dbReference>
<evidence type="ECO:0000256" key="4">
    <source>
        <dbReference type="ARBA" id="ARBA00017068"/>
    </source>
</evidence>
<dbReference type="Gene3D" id="3.30.390.10">
    <property type="entry name" value="Enolase-like, N-terminal domain"/>
    <property type="match status" value="1"/>
</dbReference>
<feature type="binding site" evidence="11">
    <location>
        <position position="161"/>
    </location>
    <ligand>
        <name>substrate</name>
    </ligand>
</feature>
<dbReference type="PANTHER" id="PTHR11902">
    <property type="entry name" value="ENOLASE"/>
    <property type="match status" value="1"/>
</dbReference>
<dbReference type="SUPFAM" id="SSF54826">
    <property type="entry name" value="Enolase N-terminal domain-like"/>
    <property type="match status" value="1"/>
</dbReference>
<feature type="binding site" evidence="9">
    <location>
        <position position="336"/>
    </location>
    <ligand>
        <name>(2R)-2-phosphoglycerate</name>
        <dbReference type="ChEBI" id="CHEBI:58289"/>
    </ligand>
</feature>
<accession>A0A1F5EIN5</accession>
<evidence type="ECO:0000256" key="3">
    <source>
        <dbReference type="ARBA" id="ARBA00012058"/>
    </source>
</evidence>
<keyword evidence="5 9" id="KW-0964">Secreted</keyword>
<dbReference type="STRING" id="1797582.A2442_00485"/>
<evidence type="ECO:0000313" key="16">
    <source>
        <dbReference type="EMBL" id="OGD67235.1"/>
    </source>
</evidence>
<dbReference type="PRINTS" id="PR00148">
    <property type="entry name" value="ENOLASE"/>
</dbReference>
<dbReference type="Proteomes" id="UP000179003">
    <property type="component" value="Unassembled WGS sequence"/>
</dbReference>
<evidence type="ECO:0000256" key="12">
    <source>
        <dbReference type="PIRSR" id="PIRSR001400-3"/>
    </source>
</evidence>
<dbReference type="InterPro" id="IPR036849">
    <property type="entry name" value="Enolase-like_C_sf"/>
</dbReference>
<dbReference type="SUPFAM" id="SSF51604">
    <property type="entry name" value="Enolase C-terminal domain-like"/>
    <property type="match status" value="1"/>
</dbReference>
<keyword evidence="8 9" id="KW-0456">Lyase</keyword>
<feature type="compositionally biased region" description="Basic and acidic residues" evidence="13">
    <location>
        <begin position="46"/>
        <end position="56"/>
    </location>
</feature>
<evidence type="ECO:0000256" key="7">
    <source>
        <dbReference type="ARBA" id="ARBA00023152"/>
    </source>
</evidence>
<dbReference type="GO" id="GO:0000015">
    <property type="term" value="C:phosphopyruvate hydratase complex"/>
    <property type="evidence" value="ECO:0007669"/>
    <property type="project" value="InterPro"/>
</dbReference>
<feature type="active site" description="Proton donor" evidence="9 10">
    <location>
        <position position="201"/>
    </location>
</feature>
<evidence type="ECO:0000259" key="14">
    <source>
        <dbReference type="SMART" id="SM01192"/>
    </source>
</evidence>
<feature type="binding site" evidence="9 12">
    <location>
        <position position="311"/>
    </location>
    <ligand>
        <name>Mg(2+)</name>
        <dbReference type="ChEBI" id="CHEBI:18420"/>
    </ligand>
</feature>
<dbReference type="InterPro" id="IPR020811">
    <property type="entry name" value="Enolase_N"/>
</dbReference>
<feature type="binding site" evidence="9">
    <location>
        <position position="365"/>
    </location>
    <ligand>
        <name>(2R)-2-phosphoglycerate</name>
        <dbReference type="ChEBI" id="CHEBI:58289"/>
    </ligand>
</feature>
<dbReference type="GO" id="GO:0006096">
    <property type="term" value="P:glycolytic process"/>
    <property type="evidence" value="ECO:0007669"/>
    <property type="project" value="UniProtKB-UniRule"/>
</dbReference>
<feature type="active site" description="Proton acceptor" evidence="9 10">
    <location>
        <position position="336"/>
    </location>
</feature>
<feature type="compositionally biased region" description="Low complexity" evidence="13">
    <location>
        <begin position="34"/>
        <end position="44"/>
    </location>
</feature>
<proteinExistence type="inferred from homology"/>
<comment type="pathway">
    <text evidence="1 9">Carbohydrate degradation; glycolysis; pyruvate from D-glyceraldehyde 3-phosphate: step 4/5.</text>
</comment>
<reference evidence="16 17" key="1">
    <citation type="journal article" date="2016" name="Nat. Commun.">
        <title>Thousands of microbial genomes shed light on interconnected biogeochemical processes in an aquifer system.</title>
        <authorList>
            <person name="Anantharaman K."/>
            <person name="Brown C.T."/>
            <person name="Hug L.A."/>
            <person name="Sharon I."/>
            <person name="Castelle C.J."/>
            <person name="Probst A.J."/>
            <person name="Thomas B.C."/>
            <person name="Singh A."/>
            <person name="Wilkins M.J."/>
            <person name="Karaoz U."/>
            <person name="Brodie E.L."/>
            <person name="Williams K.H."/>
            <person name="Hubbard S.S."/>
            <person name="Banfield J.F."/>
        </authorList>
    </citation>
    <scope>NUCLEOTIDE SEQUENCE [LARGE SCALE GENOMIC DNA]</scope>
</reference>
<dbReference type="Pfam" id="PF03952">
    <property type="entry name" value="Enolase_N"/>
    <property type="match status" value="1"/>
</dbReference>
<evidence type="ECO:0000256" key="1">
    <source>
        <dbReference type="ARBA" id="ARBA00005031"/>
    </source>
</evidence>
<dbReference type="EMBL" id="MFAE01000006">
    <property type="protein sequence ID" value="OGD67235.1"/>
    <property type="molecule type" value="Genomic_DNA"/>
</dbReference>
<protein>
    <recommendedName>
        <fullName evidence="4 9">Enolase</fullName>
        <ecNumber evidence="3 9">4.2.1.11</ecNumber>
    </recommendedName>
    <alternativeName>
        <fullName evidence="9">2-phospho-D-glycerate hydro-lyase</fullName>
    </alternativeName>
    <alternativeName>
        <fullName evidence="9">2-phosphoglycerate dehydratase</fullName>
    </alternativeName>
</protein>
<gene>
    <name evidence="9" type="primary">eno</name>
    <name evidence="16" type="ORF">A2442_00485</name>
</gene>
<comment type="cofactor">
    <cofactor evidence="9">
        <name>Mg(2+)</name>
        <dbReference type="ChEBI" id="CHEBI:18420"/>
    </cofactor>
    <text evidence="9">Binds a second Mg(2+) ion via substrate during catalysis.</text>
</comment>
<evidence type="ECO:0000256" key="6">
    <source>
        <dbReference type="ARBA" id="ARBA00022842"/>
    </source>
</evidence>
<dbReference type="AlphaFoldDB" id="A0A1F5EIN5"/>
<evidence type="ECO:0000256" key="9">
    <source>
        <dbReference type="HAMAP-Rule" id="MF_00318"/>
    </source>
</evidence>
<feature type="binding site" evidence="11">
    <location>
        <begin position="363"/>
        <end position="366"/>
    </location>
    <ligand>
        <name>substrate</name>
    </ligand>
</feature>